<comment type="caution">
    <text evidence="1">The sequence shown here is derived from an EMBL/GenBank/DDBJ whole genome shotgun (WGS) entry which is preliminary data.</text>
</comment>
<proteinExistence type="predicted"/>
<dbReference type="RefSeq" id="WP_122148562.1">
    <property type="nucleotide sequence ID" value="NZ_RFFI01000023.1"/>
</dbReference>
<evidence type="ECO:0000313" key="2">
    <source>
        <dbReference type="Proteomes" id="UP000269289"/>
    </source>
</evidence>
<dbReference type="Proteomes" id="UP000269289">
    <property type="component" value="Unassembled WGS sequence"/>
</dbReference>
<evidence type="ECO:0000313" key="1">
    <source>
        <dbReference type="EMBL" id="RMI13048.1"/>
    </source>
</evidence>
<reference evidence="1 2" key="1">
    <citation type="submission" date="2018-10" db="EMBL/GenBank/DDBJ databases">
        <title>Isolation, diversity and antifungal activity of actinobacteria from wheat.</title>
        <authorList>
            <person name="Han C."/>
        </authorList>
    </citation>
    <scope>NUCLEOTIDE SEQUENCE [LARGE SCALE GENOMIC DNA]</scope>
    <source>
        <strain evidence="1 2">NEAU-YY56</strain>
    </source>
</reference>
<dbReference type="OrthoDB" id="9342873at2"/>
<accession>A0A3M2JS64</accession>
<dbReference type="AlphaFoldDB" id="A0A3M2JS64"/>
<gene>
    <name evidence="1" type="ORF">EBM89_06110</name>
</gene>
<protein>
    <submittedName>
        <fullName evidence="1">Amino acid deaminase</fullName>
    </submittedName>
</protein>
<sequence length="243" mass="25627">MPTPADDHALAALDAAARTDDPLATDGPLGWLVAQVVADRERGTFGRWARSTVVDEHTRAPVLDRAVLARLQVLAGLPVEFPGTDAGLAHVYGYLLSTVPTPYGLKRDRWTGGALAVALGLDPRHLLPWHRPDDRTLLQRVTDAVLPVLAAPDGPGTLLHRDDPVPGTADALRTVVHRAQGVGGGALVYGLVGPDGVRPVTAFPVEATPRWLRETRALPPVPRYNVLLDPAQRGASPSAGGAG</sequence>
<keyword evidence="2" id="KW-1185">Reference proteome</keyword>
<organism evidence="1 2">
    <name type="scientific">Cellulomonas triticagri</name>
    <dbReference type="NCBI Taxonomy" id="2483352"/>
    <lineage>
        <taxon>Bacteria</taxon>
        <taxon>Bacillati</taxon>
        <taxon>Actinomycetota</taxon>
        <taxon>Actinomycetes</taxon>
        <taxon>Micrococcales</taxon>
        <taxon>Cellulomonadaceae</taxon>
        <taxon>Cellulomonas</taxon>
    </lineage>
</organism>
<dbReference type="EMBL" id="RFFI01000023">
    <property type="protein sequence ID" value="RMI13048.1"/>
    <property type="molecule type" value="Genomic_DNA"/>
</dbReference>
<name>A0A3M2JS64_9CELL</name>